<name>A0A1B3XUS3_9BACI</name>
<dbReference type="OrthoDB" id="2353879at2"/>
<evidence type="ECO:0000313" key="2">
    <source>
        <dbReference type="Proteomes" id="UP000077926"/>
    </source>
</evidence>
<dbReference type="EMBL" id="CP017080">
    <property type="protein sequence ID" value="AOH56973.1"/>
    <property type="molecule type" value="Genomic_DNA"/>
</dbReference>
<dbReference type="RefSeq" id="WP_064461715.1">
    <property type="nucleotide sequence ID" value="NZ_CP017080.1"/>
</dbReference>
<reference evidence="1 2" key="1">
    <citation type="submission" date="2016-08" db="EMBL/GenBank/DDBJ databases">
        <title>Complete genome sequence of Bacillus muralis G25-68, a strain with toxicity to nematodes.</title>
        <authorList>
            <person name="Zheng Z."/>
        </authorList>
    </citation>
    <scope>NUCLEOTIDE SEQUENCE [LARGE SCALE GENOMIC DNA]</scope>
    <source>
        <strain evidence="1 2">G25-68</strain>
    </source>
</reference>
<protein>
    <submittedName>
        <fullName evidence="1">Uncharacterized protein</fullName>
    </submittedName>
</protein>
<proteinExistence type="predicted"/>
<accession>A0A1B3XUS3</accession>
<organism evidence="1 2">
    <name type="scientific">Peribacillus muralis</name>
    <dbReference type="NCBI Taxonomy" id="264697"/>
    <lineage>
        <taxon>Bacteria</taxon>
        <taxon>Bacillati</taxon>
        <taxon>Bacillota</taxon>
        <taxon>Bacilli</taxon>
        <taxon>Bacillales</taxon>
        <taxon>Bacillaceae</taxon>
        <taxon>Peribacillus</taxon>
    </lineage>
</organism>
<sequence>MNFNYEEIYKKYLKKKQSLVFNKEEIVTRVKRKFKAEEFSKAEILDLPRDEHFEYEKIFLCLKICDSEVLKKVFLPHELKFHEEQRQDNRRHPLKKSKRKKNWLDQNYNQMIIDEHEGRRIDIVLESKDGQYVSESKVKARCDYLDGYLNSLIVGAKLFHGTAEFEEDIHDYYFQFYLENLVKYNMLG</sequence>
<gene>
    <name evidence="1" type="ORF">ABE28_021720</name>
</gene>
<evidence type="ECO:0000313" key="1">
    <source>
        <dbReference type="EMBL" id="AOH56973.1"/>
    </source>
</evidence>
<keyword evidence="2" id="KW-1185">Reference proteome</keyword>
<dbReference type="KEGG" id="bmur:ABE28_021720"/>
<dbReference type="AlphaFoldDB" id="A0A1B3XUS3"/>
<dbReference type="Proteomes" id="UP000077926">
    <property type="component" value="Chromosome"/>
</dbReference>